<evidence type="ECO:0000256" key="4">
    <source>
        <dbReference type="RuleBase" id="RU369096"/>
    </source>
</evidence>
<organism evidence="7 8">
    <name type="scientific">Microdochium bolleyi</name>
    <dbReference type="NCBI Taxonomy" id="196109"/>
    <lineage>
        <taxon>Eukaryota</taxon>
        <taxon>Fungi</taxon>
        <taxon>Dikarya</taxon>
        <taxon>Ascomycota</taxon>
        <taxon>Pezizomycotina</taxon>
        <taxon>Sordariomycetes</taxon>
        <taxon>Xylariomycetidae</taxon>
        <taxon>Xylariales</taxon>
        <taxon>Microdochiaceae</taxon>
        <taxon>Microdochium</taxon>
    </lineage>
</organism>
<feature type="compositionally biased region" description="Basic and acidic residues" evidence="5">
    <location>
        <begin position="283"/>
        <end position="296"/>
    </location>
</feature>
<feature type="domain" description="Spp2/MOS2 G-patch" evidence="6">
    <location>
        <begin position="235"/>
        <end position="286"/>
    </location>
</feature>
<feature type="compositionally biased region" description="Basic and acidic residues" evidence="5">
    <location>
        <begin position="305"/>
        <end position="353"/>
    </location>
</feature>
<proteinExistence type="inferred from homology"/>
<feature type="region of interest" description="Disordered" evidence="5">
    <location>
        <begin position="1"/>
        <end position="228"/>
    </location>
</feature>
<dbReference type="EMBL" id="KQ964245">
    <property type="protein sequence ID" value="KXJ97436.1"/>
    <property type="molecule type" value="Genomic_DNA"/>
</dbReference>
<comment type="function">
    <text evidence="4">Involved in spliceosome maturation and the first step of pre-mRNA splicing.</text>
</comment>
<dbReference type="InterPro" id="IPR045166">
    <property type="entry name" value="Spp2-like"/>
</dbReference>
<keyword evidence="8" id="KW-1185">Reference proteome</keyword>
<dbReference type="AlphaFoldDB" id="A0A136JJX5"/>
<dbReference type="GO" id="GO:0000398">
    <property type="term" value="P:mRNA splicing, via spliceosome"/>
    <property type="evidence" value="ECO:0007669"/>
    <property type="project" value="UniProtKB-UniRule"/>
</dbReference>
<dbReference type="Proteomes" id="UP000070501">
    <property type="component" value="Unassembled WGS sequence"/>
</dbReference>
<protein>
    <recommendedName>
        <fullName evidence="4">Pre-mRNA-splicing factor</fullName>
    </recommendedName>
</protein>
<evidence type="ECO:0000259" key="6">
    <source>
        <dbReference type="Pfam" id="PF12656"/>
    </source>
</evidence>
<keyword evidence="4" id="KW-0747">Spliceosome</keyword>
<feature type="compositionally biased region" description="Polar residues" evidence="5">
    <location>
        <begin position="21"/>
        <end position="30"/>
    </location>
</feature>
<feature type="region of interest" description="Disordered" evidence="5">
    <location>
        <begin position="261"/>
        <end position="365"/>
    </location>
</feature>
<name>A0A136JJX5_9PEZI</name>
<reference evidence="8" key="1">
    <citation type="submission" date="2016-02" db="EMBL/GenBank/DDBJ databases">
        <title>Draft genome sequence of Microdochium bolleyi, a fungal endophyte of beachgrass.</title>
        <authorList>
            <consortium name="DOE Joint Genome Institute"/>
            <person name="David A.S."/>
            <person name="May G."/>
            <person name="Haridas S."/>
            <person name="Lim J."/>
            <person name="Wang M."/>
            <person name="Labutti K."/>
            <person name="Lipzen A."/>
            <person name="Barry K."/>
            <person name="Grigoriev I.V."/>
        </authorList>
    </citation>
    <scope>NUCLEOTIDE SEQUENCE [LARGE SCALE GENOMIC DNA]</scope>
    <source>
        <strain evidence="8">J235TASD1</strain>
    </source>
</reference>
<gene>
    <name evidence="7" type="ORF">Micbo1qcDRAFT_156324</name>
</gene>
<evidence type="ECO:0000256" key="2">
    <source>
        <dbReference type="ARBA" id="ARBA00008576"/>
    </source>
</evidence>
<comment type="similarity">
    <text evidence="2 4">Belongs to the SPP2 family.</text>
</comment>
<dbReference type="InParanoid" id="A0A136JJX5"/>
<accession>A0A136JJX5</accession>
<sequence>MPEPPPATHAPRIAIKFGGKPSTSQATKKSISTRKPDPPSTLGKRQRRHALGGDSESDDDDEGVGKLEAVTGFGADGAEHETAPRHRRTDTGAASKAPFVIGGHRNRDWKAEIRSRGTRDTSASEQSVDPRKDALRDKELPDQEKDIQWGLSVSKKDSSDIVKAGSDKVEVEGDRPDARNSPPRDEEQDAIDALEGKRRKVGQDIVITSSETQAKGPAPMNEEDSYRRAVEAAAEVSTVDEYDQIPDGEFGAAMLRGMGWKGDERAPKAKEVKRRTQFMGLGAKEDQEIKQAELARKHGHRERRPRLEDYRSSKDKERRDRDDRHRDSYKSERDRERYRDSHDRGSNDRDRDRDRHRHDDRRSRR</sequence>
<feature type="compositionally biased region" description="Basic and acidic residues" evidence="5">
    <location>
        <begin position="154"/>
        <end position="185"/>
    </location>
</feature>
<dbReference type="PANTHER" id="PTHR15818">
    <property type="entry name" value="G PATCH AND KOW-CONTAINING"/>
    <property type="match status" value="1"/>
</dbReference>
<evidence type="ECO:0000256" key="5">
    <source>
        <dbReference type="SAM" id="MobiDB-lite"/>
    </source>
</evidence>
<evidence type="ECO:0000256" key="3">
    <source>
        <dbReference type="ARBA" id="ARBA00023242"/>
    </source>
</evidence>
<dbReference type="PANTHER" id="PTHR15818:SF2">
    <property type="entry name" value="G-PATCH DOMAIN AND KOW MOTIFS-CONTAINING PROTEIN"/>
    <property type="match status" value="1"/>
</dbReference>
<comment type="subcellular location">
    <subcellularLocation>
        <location evidence="1 4">Nucleus</location>
    </subcellularLocation>
</comment>
<evidence type="ECO:0000256" key="1">
    <source>
        <dbReference type="ARBA" id="ARBA00004123"/>
    </source>
</evidence>
<feature type="compositionally biased region" description="Basic and acidic residues" evidence="5">
    <location>
        <begin position="128"/>
        <end position="147"/>
    </location>
</feature>
<dbReference type="InterPro" id="IPR026822">
    <property type="entry name" value="Spp2/MOS2_G-patch"/>
</dbReference>
<dbReference type="OrthoDB" id="5577072at2759"/>
<feature type="compositionally biased region" description="Basic and acidic residues" evidence="5">
    <location>
        <begin position="105"/>
        <end position="119"/>
    </location>
</feature>
<evidence type="ECO:0000313" key="7">
    <source>
        <dbReference type="EMBL" id="KXJ97436.1"/>
    </source>
</evidence>
<dbReference type="GO" id="GO:0005681">
    <property type="term" value="C:spliceosomal complex"/>
    <property type="evidence" value="ECO:0007669"/>
    <property type="project" value="UniProtKB-UniRule"/>
</dbReference>
<keyword evidence="4" id="KW-0508">mRNA splicing</keyword>
<evidence type="ECO:0000313" key="8">
    <source>
        <dbReference type="Proteomes" id="UP000070501"/>
    </source>
</evidence>
<dbReference type="Pfam" id="PF12656">
    <property type="entry name" value="G-patch_2"/>
    <property type="match status" value="1"/>
</dbReference>
<keyword evidence="3 4" id="KW-0539">Nucleus</keyword>
<keyword evidence="4" id="KW-0507">mRNA processing</keyword>
<dbReference type="STRING" id="196109.A0A136JJX5"/>
<feature type="compositionally biased region" description="Basic and acidic residues" evidence="5">
    <location>
        <begin position="261"/>
        <end position="270"/>
    </location>
</feature>